<dbReference type="InterPro" id="IPR050884">
    <property type="entry name" value="CNP_phosphodiesterase-III"/>
</dbReference>
<evidence type="ECO:0000256" key="2">
    <source>
        <dbReference type="ARBA" id="ARBA00022801"/>
    </source>
</evidence>
<evidence type="ECO:0000259" key="5">
    <source>
        <dbReference type="Pfam" id="PF00149"/>
    </source>
</evidence>
<protein>
    <recommendedName>
        <fullName evidence="5">Calcineurin-like phosphoesterase domain-containing protein</fullName>
    </recommendedName>
</protein>
<proteinExistence type="inferred from homology"/>
<evidence type="ECO:0000313" key="6">
    <source>
        <dbReference type="EMBL" id="SVE23242.1"/>
    </source>
</evidence>
<feature type="non-terminal residue" evidence="6">
    <location>
        <position position="229"/>
    </location>
</feature>
<sequence>MLIAQITDTHIKPRGRLAYGNVLDSSSCLKNVVKHCNEFNPTIDLVFVTGDLTDSGQLEEYEEFNKILRDLKIPWFVIPGNHDNKQILMNFFDEHEYLPRNEKFCNYVIDKYPFVLIGLDTTVSGENYGEFCNERLRWLDINLKRYSSKPTLLFMHHPPFVTGIDGMDNQNLKNSSRFFEILRSYPQVKHIACGHVHRATETVIDGVGISIAPNGAHSVHLDINSKKPP</sequence>
<dbReference type="PANTHER" id="PTHR42988:SF2">
    <property type="entry name" value="CYCLIC NUCLEOTIDE PHOSPHODIESTERASE CBUA0032-RELATED"/>
    <property type="match status" value="1"/>
</dbReference>
<dbReference type="AlphaFoldDB" id="A0A383BTM2"/>
<keyword evidence="2" id="KW-0378">Hydrolase</keyword>
<dbReference type="InterPro" id="IPR042283">
    <property type="entry name" value="GpdQ_catalytic"/>
</dbReference>
<keyword evidence="3" id="KW-0408">Iron</keyword>
<dbReference type="Gene3D" id="3.60.21.40">
    <property type="entry name" value="GpdQ, catalytic alpha/beta sandwich domain"/>
    <property type="match status" value="1"/>
</dbReference>
<organism evidence="6">
    <name type="scientific">marine metagenome</name>
    <dbReference type="NCBI Taxonomy" id="408172"/>
    <lineage>
        <taxon>unclassified sequences</taxon>
        <taxon>metagenomes</taxon>
        <taxon>ecological metagenomes</taxon>
    </lineage>
</organism>
<gene>
    <name evidence="6" type="ORF">METZ01_LOCUS476096</name>
</gene>
<name>A0A383BTM2_9ZZZZ</name>
<dbReference type="Gene3D" id="3.30.750.180">
    <property type="entry name" value="GpdQ, beta-strand dimerisation domain"/>
    <property type="match status" value="1"/>
</dbReference>
<feature type="domain" description="Calcineurin-like phosphoesterase" evidence="5">
    <location>
        <begin position="1"/>
        <end position="198"/>
    </location>
</feature>
<dbReference type="InterPro" id="IPR026575">
    <property type="entry name" value="GpdQ/CpdA-like"/>
</dbReference>
<comment type="similarity">
    <text evidence="4">Belongs to the cyclic nucleotide phosphodiesterase class-III family.</text>
</comment>
<dbReference type="InterPro" id="IPR029052">
    <property type="entry name" value="Metallo-depent_PP-like"/>
</dbReference>
<evidence type="ECO:0000256" key="1">
    <source>
        <dbReference type="ARBA" id="ARBA00022723"/>
    </source>
</evidence>
<dbReference type="EMBL" id="UINC01203130">
    <property type="protein sequence ID" value="SVE23242.1"/>
    <property type="molecule type" value="Genomic_DNA"/>
</dbReference>
<dbReference type="Pfam" id="PF00149">
    <property type="entry name" value="Metallophos"/>
    <property type="match status" value="1"/>
</dbReference>
<reference evidence="6" key="1">
    <citation type="submission" date="2018-05" db="EMBL/GenBank/DDBJ databases">
        <authorList>
            <person name="Lanie J.A."/>
            <person name="Ng W.-L."/>
            <person name="Kazmierczak K.M."/>
            <person name="Andrzejewski T.M."/>
            <person name="Davidsen T.M."/>
            <person name="Wayne K.J."/>
            <person name="Tettelin H."/>
            <person name="Glass J.I."/>
            <person name="Rusch D."/>
            <person name="Podicherti R."/>
            <person name="Tsui H.-C.T."/>
            <person name="Winkler M.E."/>
        </authorList>
    </citation>
    <scope>NUCLEOTIDE SEQUENCE</scope>
</reference>
<dbReference type="GO" id="GO:0004112">
    <property type="term" value="F:cyclic-nucleotide phosphodiesterase activity"/>
    <property type="evidence" value="ECO:0007669"/>
    <property type="project" value="InterPro"/>
</dbReference>
<dbReference type="CDD" id="cd07402">
    <property type="entry name" value="MPP_GpdQ"/>
    <property type="match status" value="1"/>
</dbReference>
<dbReference type="GO" id="GO:0046872">
    <property type="term" value="F:metal ion binding"/>
    <property type="evidence" value="ECO:0007669"/>
    <property type="project" value="UniProtKB-KW"/>
</dbReference>
<evidence type="ECO:0000256" key="4">
    <source>
        <dbReference type="ARBA" id="ARBA00025742"/>
    </source>
</evidence>
<dbReference type="SUPFAM" id="SSF56300">
    <property type="entry name" value="Metallo-dependent phosphatases"/>
    <property type="match status" value="1"/>
</dbReference>
<accession>A0A383BTM2</accession>
<dbReference type="InterPro" id="IPR004843">
    <property type="entry name" value="Calcineurin-like_PHP"/>
</dbReference>
<dbReference type="PANTHER" id="PTHR42988">
    <property type="entry name" value="PHOSPHOHYDROLASE"/>
    <property type="match status" value="1"/>
</dbReference>
<dbReference type="InterPro" id="IPR042281">
    <property type="entry name" value="GpdQ_beta-strand"/>
</dbReference>
<keyword evidence="1" id="KW-0479">Metal-binding</keyword>
<evidence type="ECO:0000256" key="3">
    <source>
        <dbReference type="ARBA" id="ARBA00023004"/>
    </source>
</evidence>